<feature type="transmembrane region" description="Helical" evidence="1">
    <location>
        <begin position="6"/>
        <end position="32"/>
    </location>
</feature>
<sequence>MLFQPAIIALVLASALSALMLVASLPFAVAVLRRWDLSSGAESQVRLEKRTYLVATLVKIVLVAEAAALVLFVFNADRMAGLFTGAMCAVGTLKVDPFGFPALYLKLAVFFLAAFWLVLNHVDNRGWDYPLIRVKYAALIALAPVLLAAGLVQLAYFLGLRADVITSCCSTLFSGNGITVTSNSVAALPHVWALSLLAGTVTAVLASGAVYLRWGQGGVIHAVLSLVLLGVGLAAIISTISVYVYELPHHHCPFCILKREYHHLGYALYVPLFLGTALGVGTGIAAAASRLASLRVVGPLIARRLALVSMLCFAAFGGVCLGLIWRSHLILFEGAPWQ</sequence>
<gene>
    <name evidence="2" type="ORF">MGR_0258</name>
</gene>
<organism evidence="2">
    <name type="scientific">Magnetospirillum gryphiswaldense</name>
    <dbReference type="NCBI Taxonomy" id="55518"/>
    <lineage>
        <taxon>Bacteria</taxon>
        <taxon>Pseudomonadati</taxon>
        <taxon>Pseudomonadota</taxon>
        <taxon>Alphaproteobacteria</taxon>
        <taxon>Rhodospirillales</taxon>
        <taxon>Rhodospirillaceae</taxon>
        <taxon>Magnetospirillum</taxon>
    </lineage>
</organism>
<protein>
    <submittedName>
        <fullName evidence="2">Uncharacterized protein</fullName>
    </submittedName>
</protein>
<feature type="transmembrane region" description="Helical" evidence="1">
    <location>
        <begin position="134"/>
        <end position="157"/>
    </location>
</feature>
<keyword evidence="1" id="KW-0812">Transmembrane</keyword>
<evidence type="ECO:0000313" key="2">
    <source>
        <dbReference type="EMBL" id="CAM74219.1"/>
    </source>
</evidence>
<feature type="transmembrane region" description="Helical" evidence="1">
    <location>
        <begin position="265"/>
        <end position="293"/>
    </location>
</feature>
<keyword evidence="1" id="KW-0472">Membrane</keyword>
<dbReference type="EMBL" id="CU459003">
    <property type="protein sequence ID" value="CAM74219.1"/>
    <property type="molecule type" value="Genomic_DNA"/>
</dbReference>
<feature type="transmembrane region" description="Helical" evidence="1">
    <location>
        <begin position="219"/>
        <end position="245"/>
    </location>
</feature>
<name>A4TUB2_9PROT</name>
<evidence type="ECO:0000256" key="1">
    <source>
        <dbReference type="SAM" id="Phobius"/>
    </source>
</evidence>
<feature type="transmembrane region" description="Helical" evidence="1">
    <location>
        <begin position="103"/>
        <end position="122"/>
    </location>
</feature>
<feature type="transmembrane region" description="Helical" evidence="1">
    <location>
        <begin position="52"/>
        <end position="74"/>
    </location>
</feature>
<reference evidence="2" key="1">
    <citation type="journal article" date="2007" name="J. Bacteriol.">
        <title>Comparative genome analysis of four magnetotactic bacteria reveals a complex set of group-specific genes implicated in magnetosome biomineralization and function.</title>
        <authorList>
            <person name="Richter M."/>
            <person name="Kube M."/>
            <person name="Bazylinski D.A."/>
            <person name="Lombardot T."/>
            <person name="Gloeckner F.O."/>
            <person name="Reinhardt R."/>
            <person name="Schueler D."/>
        </authorList>
    </citation>
    <scope>NUCLEOTIDE SEQUENCE</scope>
    <source>
        <strain evidence="2">MSR-1</strain>
    </source>
</reference>
<keyword evidence="1" id="KW-1133">Transmembrane helix</keyword>
<proteinExistence type="predicted"/>
<dbReference type="AlphaFoldDB" id="A4TUB2"/>
<dbReference type="RefSeq" id="WP_106002316.1">
    <property type="nucleotide sequence ID" value="NZ_CP027527.1"/>
</dbReference>
<feature type="transmembrane region" description="Helical" evidence="1">
    <location>
        <begin position="305"/>
        <end position="325"/>
    </location>
</feature>
<accession>A4TUB2</accession>
<feature type="transmembrane region" description="Helical" evidence="1">
    <location>
        <begin position="191"/>
        <end position="212"/>
    </location>
</feature>